<proteinExistence type="predicted"/>
<name>A0A9Q3VWR9_9ACTN</name>
<dbReference type="RefSeq" id="WP_232654927.1">
    <property type="nucleotide sequence ID" value="NZ_JAJSBI010000034.1"/>
</dbReference>
<gene>
    <name evidence="1" type="ORF">LJ657_41770</name>
</gene>
<dbReference type="Proteomes" id="UP001108029">
    <property type="component" value="Unassembled WGS sequence"/>
</dbReference>
<reference evidence="1" key="1">
    <citation type="submission" date="2021-12" db="EMBL/GenBank/DDBJ databases">
        <authorList>
            <person name="Lee J.-H."/>
            <person name="Kim S.-B."/>
        </authorList>
    </citation>
    <scope>NUCLEOTIDE SEQUENCE</scope>
    <source>
        <strain evidence="1">NR30</strain>
    </source>
</reference>
<dbReference type="EMBL" id="JAJSBI010000034">
    <property type="protein sequence ID" value="MCD9879984.1"/>
    <property type="molecule type" value="Genomic_DNA"/>
</dbReference>
<organism evidence="1 2">
    <name type="scientific">Streptomyces guryensis</name>
    <dbReference type="NCBI Taxonomy" id="2886947"/>
    <lineage>
        <taxon>Bacteria</taxon>
        <taxon>Bacillati</taxon>
        <taxon>Actinomycetota</taxon>
        <taxon>Actinomycetes</taxon>
        <taxon>Kitasatosporales</taxon>
        <taxon>Streptomycetaceae</taxon>
        <taxon>Streptomyces</taxon>
    </lineage>
</organism>
<accession>A0A9Q3VWR9</accession>
<protein>
    <submittedName>
        <fullName evidence="1">Uncharacterized protein</fullName>
    </submittedName>
</protein>
<evidence type="ECO:0000313" key="1">
    <source>
        <dbReference type="EMBL" id="MCD9879984.1"/>
    </source>
</evidence>
<comment type="caution">
    <text evidence="1">The sequence shown here is derived from an EMBL/GenBank/DDBJ whole genome shotgun (WGS) entry which is preliminary data.</text>
</comment>
<dbReference type="AlphaFoldDB" id="A0A9Q3VWR9"/>
<keyword evidence="2" id="KW-1185">Reference proteome</keyword>
<sequence length="231" mass="23460">MFDNQAAHRKFAPRGRTAGAAASLGAALIAIGIGAFPAAGADTTSASRSATASAAAPAAPGLGSAGLMQSDDFFQQGLAPVRATVDLTGKQALSACSGEETMRELTKGKAAAYADVTWTFDTKGTLLTESAADGSTDTSAASYEKQLDKLVRGCQDEPRGHWYYGKGHAITVKAGGGSWYPAFNGDGKVAGGVAVIRSGHRFGIVELTGQPSDDPGYMEGIAAAAVNRLAD</sequence>
<evidence type="ECO:0000313" key="2">
    <source>
        <dbReference type="Proteomes" id="UP001108029"/>
    </source>
</evidence>